<dbReference type="PANTHER" id="PTHR33112:SF8">
    <property type="entry name" value="HETEROKARYON INCOMPATIBILITY DOMAIN-CONTAINING PROTEIN"/>
    <property type="match status" value="1"/>
</dbReference>
<gene>
    <name evidence="2" type="ORF">C8034_v009521</name>
</gene>
<dbReference type="InterPro" id="IPR010730">
    <property type="entry name" value="HET"/>
</dbReference>
<keyword evidence="3" id="KW-1185">Reference proteome</keyword>
<name>A0A4R8TJT3_9PEZI</name>
<comment type="caution">
    <text evidence="2">The sequence shown here is derived from an EMBL/GenBank/DDBJ whole genome shotgun (WGS) entry which is preliminary data.</text>
</comment>
<proteinExistence type="predicted"/>
<accession>A0A4R8TJT3</accession>
<evidence type="ECO:0000259" key="1">
    <source>
        <dbReference type="Pfam" id="PF06985"/>
    </source>
</evidence>
<feature type="domain" description="Heterokaryon incompatibility" evidence="1">
    <location>
        <begin position="260"/>
        <end position="408"/>
    </location>
</feature>
<dbReference type="PANTHER" id="PTHR33112">
    <property type="entry name" value="DOMAIN PROTEIN, PUTATIVE-RELATED"/>
    <property type="match status" value="1"/>
</dbReference>
<dbReference type="Proteomes" id="UP000295604">
    <property type="component" value="Unassembled WGS sequence"/>
</dbReference>
<dbReference type="EMBL" id="QAPF01000064">
    <property type="protein sequence ID" value="TEA18482.1"/>
    <property type="molecule type" value="Genomic_DNA"/>
</dbReference>
<protein>
    <recommendedName>
        <fullName evidence="1">Heterokaryon incompatibility domain-containing protein</fullName>
    </recommendedName>
</protein>
<evidence type="ECO:0000313" key="2">
    <source>
        <dbReference type="EMBL" id="TEA18482.1"/>
    </source>
</evidence>
<sequence length="654" mass="74283">MTNSETEGSAGVSEQDILVTSERQHHRWAERYLATPGNQLGPDSELVREVMPDHINHTQVEAKIQQSMPIIAVVDGFCNKCCHQLDHWPELTTTWQYVQGRSFSSTCEIEASTRAGCKLCSFLSSRLRATGLLHVFQKIETRLASLGYDATTSMCIQNWGPAGSGSQCIWLNFPGKMTSHCDSPGGEAVQFVSKVASISAWRGGRVDKFESCRSWLRQCTESHEKCRNKKAHERPTRLVAFDENIAKVVVTESLDFTPKYASLSYCWGHEPFTMLTVSNISTFLRGVAVEQLPKTFRDAMYVARELGLSYIWIDALCIIQQGDDHADWLTESGRMRSVYGGCYVTLAASSATNVYGGLLSRRDHYSGGFCARVSTREHCTVRNFHSKTVYEESSAHSALSRRAWALQERLLSARVLYLGDTGIFWECRCAIRSEFLPNDFQWHFGDFLVRPEDKEWVWSDIVYHYTRAKLTNPLDRLPALSGIARRQHEANGKQYLAGMWRERLVTQIPRTRYGIRRKRPSWRAPSWSWASIDGAIFYWHYWDRDSIVQELKTYIDVLDAWTTPSGPDPFGRVNDGLLSIACATLVSGQLLESGDFDDIAMGRGFFSVAAMPIISEHTRFPVWLDCLEDDELSSQNHVFLLPVFRGPTGIRRRR</sequence>
<evidence type="ECO:0000313" key="3">
    <source>
        <dbReference type="Proteomes" id="UP000295604"/>
    </source>
</evidence>
<reference evidence="2 3" key="1">
    <citation type="submission" date="2018-11" db="EMBL/GenBank/DDBJ databases">
        <title>Genome sequence and assembly of Colletotrichum sidae.</title>
        <authorList>
            <person name="Gan P."/>
            <person name="Shirasu K."/>
        </authorList>
    </citation>
    <scope>NUCLEOTIDE SEQUENCE [LARGE SCALE GENOMIC DNA]</scope>
    <source>
        <strain evidence="2 3">CBS 518.97</strain>
    </source>
</reference>
<organism evidence="2 3">
    <name type="scientific">Colletotrichum sidae</name>
    <dbReference type="NCBI Taxonomy" id="1347389"/>
    <lineage>
        <taxon>Eukaryota</taxon>
        <taxon>Fungi</taxon>
        <taxon>Dikarya</taxon>
        <taxon>Ascomycota</taxon>
        <taxon>Pezizomycotina</taxon>
        <taxon>Sordariomycetes</taxon>
        <taxon>Hypocreomycetidae</taxon>
        <taxon>Glomerellales</taxon>
        <taxon>Glomerellaceae</taxon>
        <taxon>Colletotrichum</taxon>
        <taxon>Colletotrichum orbiculare species complex</taxon>
    </lineage>
</organism>
<dbReference type="AlphaFoldDB" id="A0A4R8TJT3"/>
<dbReference type="Pfam" id="PF06985">
    <property type="entry name" value="HET"/>
    <property type="match status" value="1"/>
</dbReference>